<dbReference type="GeneID" id="27357473"/>
<feature type="region of interest" description="Disordered" evidence="1">
    <location>
        <begin position="1"/>
        <end position="48"/>
    </location>
</feature>
<dbReference type="OrthoDB" id="5415512at2759"/>
<dbReference type="RefSeq" id="XP_016264603.1">
    <property type="nucleotide sequence ID" value="XM_016406397.1"/>
</dbReference>
<accession>A0A0D2C3N5</accession>
<proteinExistence type="predicted"/>
<organism evidence="2 3">
    <name type="scientific">Exophiala oligosperma</name>
    <dbReference type="NCBI Taxonomy" id="215243"/>
    <lineage>
        <taxon>Eukaryota</taxon>
        <taxon>Fungi</taxon>
        <taxon>Dikarya</taxon>
        <taxon>Ascomycota</taxon>
        <taxon>Pezizomycotina</taxon>
        <taxon>Eurotiomycetes</taxon>
        <taxon>Chaetothyriomycetidae</taxon>
        <taxon>Chaetothyriales</taxon>
        <taxon>Herpotrichiellaceae</taxon>
        <taxon>Exophiala</taxon>
    </lineage>
</organism>
<evidence type="ECO:0000256" key="1">
    <source>
        <dbReference type="SAM" id="MobiDB-lite"/>
    </source>
</evidence>
<evidence type="ECO:0000313" key="3">
    <source>
        <dbReference type="Proteomes" id="UP000053342"/>
    </source>
</evidence>
<dbReference type="Proteomes" id="UP000053342">
    <property type="component" value="Unassembled WGS sequence"/>
</dbReference>
<evidence type="ECO:0000313" key="2">
    <source>
        <dbReference type="EMBL" id="KIW44387.1"/>
    </source>
</evidence>
<dbReference type="VEuPathDB" id="FungiDB:PV06_05399"/>
<name>A0A0D2C3N5_9EURO</name>
<dbReference type="EMBL" id="KN847335">
    <property type="protein sequence ID" value="KIW44387.1"/>
    <property type="molecule type" value="Genomic_DNA"/>
</dbReference>
<dbReference type="AlphaFoldDB" id="A0A0D2C3N5"/>
<gene>
    <name evidence="2" type="ORF">PV06_05399</name>
</gene>
<reference evidence="2 3" key="1">
    <citation type="submission" date="2015-01" db="EMBL/GenBank/DDBJ databases">
        <title>The Genome Sequence of Exophiala oligosperma CBS72588.</title>
        <authorList>
            <consortium name="The Broad Institute Genomics Platform"/>
            <person name="Cuomo C."/>
            <person name="de Hoog S."/>
            <person name="Gorbushina A."/>
            <person name="Stielow B."/>
            <person name="Teixiera M."/>
            <person name="Abouelleil A."/>
            <person name="Chapman S.B."/>
            <person name="Priest M."/>
            <person name="Young S.K."/>
            <person name="Wortman J."/>
            <person name="Nusbaum C."/>
            <person name="Birren B."/>
        </authorList>
    </citation>
    <scope>NUCLEOTIDE SEQUENCE [LARGE SCALE GENOMIC DNA]</scope>
    <source>
        <strain evidence="2 3">CBS 72588</strain>
    </source>
</reference>
<keyword evidence="3" id="KW-1185">Reference proteome</keyword>
<protein>
    <submittedName>
        <fullName evidence="2">Uncharacterized protein</fullName>
    </submittedName>
</protein>
<dbReference type="HOGENOM" id="CLU_1461325_0_0_1"/>
<sequence>MVMTGISKGRTDKSSISRMPSSDQPHHMNRQPVELEDPRSTPNLKRYSEPPAFRHRCALCRKLRSSAYQRNHPIAPGEEPIPGVCSRPGCSAQKRAWSPTKKPPLVMVLELHCYVYENHLPDHSTGPPLTVELPAAEQARREELLRGDYGVLTRTPTYPNTFEGQQQAPWVNRMTKPTFIPR</sequence>